<feature type="region of interest" description="Disordered" evidence="1">
    <location>
        <begin position="76"/>
        <end position="114"/>
    </location>
</feature>
<dbReference type="RefSeq" id="WP_175502866.1">
    <property type="nucleotide sequence ID" value="NZ_CAURQT010000009.1"/>
</dbReference>
<sequence length="114" mass="11692">MHSPPPSSALLRLVLACYLLVLGVAGASPLMHPQRMEMVCHGDGAMTLVAVDHDAAQHTLDCALCLAASLPAPPPQMARAATQPLAPAPAPRHTAQVAARSGARFPPRGPPALA</sequence>
<dbReference type="AlphaFoldDB" id="A0A6N1X0U2"/>
<organism evidence="2 3">
    <name type="scientific">Comamonas antarctica</name>
    <dbReference type="NCBI Taxonomy" id="2743470"/>
    <lineage>
        <taxon>Bacteria</taxon>
        <taxon>Pseudomonadati</taxon>
        <taxon>Pseudomonadota</taxon>
        <taxon>Betaproteobacteria</taxon>
        <taxon>Burkholderiales</taxon>
        <taxon>Comamonadaceae</taxon>
        <taxon>Comamonas</taxon>
    </lineage>
</organism>
<name>A0A6N1X0U2_9BURK</name>
<evidence type="ECO:0000313" key="2">
    <source>
        <dbReference type="EMBL" id="QKV51963.1"/>
    </source>
</evidence>
<reference evidence="2 3" key="1">
    <citation type="submission" date="2020-06" db="EMBL/GenBank/DDBJ databases">
        <title>Acidovorax antarctica sp. nov., isolated from Corinth ice sheet soil, Antarctic Fields Peninsula.</title>
        <authorList>
            <person name="Xu Q."/>
            <person name="Peng F."/>
        </authorList>
    </citation>
    <scope>NUCLEOTIDE SEQUENCE [LARGE SCALE GENOMIC DNA]</scope>
    <source>
        <strain evidence="2 3">16-35-5</strain>
    </source>
</reference>
<keyword evidence="3" id="KW-1185">Reference proteome</keyword>
<evidence type="ECO:0000313" key="3">
    <source>
        <dbReference type="Proteomes" id="UP000509579"/>
    </source>
</evidence>
<protein>
    <submittedName>
        <fullName evidence="2">DUF2946 domain-containing protein</fullName>
    </submittedName>
</protein>
<dbReference type="Proteomes" id="UP000509579">
    <property type="component" value="Chromosome"/>
</dbReference>
<evidence type="ECO:0000256" key="1">
    <source>
        <dbReference type="SAM" id="MobiDB-lite"/>
    </source>
</evidence>
<dbReference type="KEGG" id="aant:HUK68_03075"/>
<proteinExistence type="predicted"/>
<dbReference type="EMBL" id="CP054840">
    <property type="protein sequence ID" value="QKV51963.1"/>
    <property type="molecule type" value="Genomic_DNA"/>
</dbReference>
<accession>A0A6N1X0U2</accession>
<gene>
    <name evidence="2" type="ORF">HUK68_03075</name>
</gene>